<dbReference type="EMBL" id="SJTH01000056">
    <property type="protein sequence ID" value="TCJ01607.1"/>
    <property type="molecule type" value="Genomic_DNA"/>
</dbReference>
<dbReference type="AlphaFoldDB" id="A0A4R1AWV6"/>
<protein>
    <recommendedName>
        <fullName evidence="1">Recombinase zinc beta ribbon domain-containing protein</fullName>
    </recommendedName>
</protein>
<feature type="domain" description="Recombinase zinc beta ribbon" evidence="1">
    <location>
        <begin position="4"/>
        <end position="56"/>
    </location>
</feature>
<proteinExistence type="predicted"/>
<comment type="caution">
    <text evidence="2">The sequence shown here is derived from an EMBL/GenBank/DDBJ whole genome shotgun (WGS) entry which is preliminary data.</text>
</comment>
<sequence length="102" mass="12188">MNTFSKLVKCKLCNKTMKFKKESGGLYCCSTYDNYGKEHCQRTIVREEVLRELIERRHRREMTDQEIRDIVDYVIVESHLLMEIHFSNGDIPILLKGHHIQF</sequence>
<organism evidence="2 3">
    <name type="scientific">Cytobacillus praedii</name>
    <dbReference type="NCBI Taxonomy" id="1742358"/>
    <lineage>
        <taxon>Bacteria</taxon>
        <taxon>Bacillati</taxon>
        <taxon>Bacillota</taxon>
        <taxon>Bacilli</taxon>
        <taxon>Bacillales</taxon>
        <taxon>Bacillaceae</taxon>
        <taxon>Cytobacillus</taxon>
    </lineage>
</organism>
<evidence type="ECO:0000313" key="3">
    <source>
        <dbReference type="Proteomes" id="UP000293846"/>
    </source>
</evidence>
<accession>A0A4R1AWV6</accession>
<dbReference type="RefSeq" id="WP_131238478.1">
    <property type="nucleotide sequence ID" value="NZ_SJTH01000056.1"/>
</dbReference>
<keyword evidence="3" id="KW-1185">Reference proteome</keyword>
<dbReference type="InterPro" id="IPR025827">
    <property type="entry name" value="Zn_ribbon_recom_dom"/>
</dbReference>
<dbReference type="Pfam" id="PF13408">
    <property type="entry name" value="Zn_ribbon_recom"/>
    <property type="match status" value="1"/>
</dbReference>
<evidence type="ECO:0000259" key="1">
    <source>
        <dbReference type="Pfam" id="PF13408"/>
    </source>
</evidence>
<gene>
    <name evidence="2" type="ORF">E0Y62_23235</name>
</gene>
<name>A0A4R1AWV6_9BACI</name>
<dbReference type="Proteomes" id="UP000293846">
    <property type="component" value="Unassembled WGS sequence"/>
</dbReference>
<dbReference type="OrthoDB" id="2991320at2"/>
<reference evidence="2 3" key="1">
    <citation type="submission" date="2019-03" db="EMBL/GenBank/DDBJ databases">
        <authorList>
            <person name="Jensen L."/>
            <person name="Storgaard J."/>
            <person name="Sulaj E."/>
            <person name="Schramm A."/>
            <person name="Marshall I.P.G."/>
        </authorList>
    </citation>
    <scope>NUCLEOTIDE SEQUENCE [LARGE SCALE GENOMIC DNA]</scope>
    <source>
        <strain evidence="2 3">2017H2G3</strain>
    </source>
</reference>
<evidence type="ECO:0000313" key="2">
    <source>
        <dbReference type="EMBL" id="TCJ01607.1"/>
    </source>
</evidence>